<sequence>MFNFPCGVRGTTNPSGGTVRIVGGENTQPLEFPWMVSLRLFTPPNTTSTHFCGGSLINRQYVITAAHCIFPQFPFPDNYTVIVGEYNVRVKDPTEGRFPVKNIFIHPRYNETTLDYDYALLELETPLNFTGTEKALMPICLPKRNQKFDGQTCTASGWGYTQDTSVPGSSLSAILQKVDLPIVRHAVCKKYYRHERRVRENTMICAGPMRGGMSTCEGDSGGPLQCPRRDGRYVLAGSTSWGDTCGAPREPSVFARTSTQLNWIRRIAGATP</sequence>
<feature type="domain" description="Peptidase S1" evidence="3">
    <location>
        <begin position="21"/>
        <end position="269"/>
    </location>
</feature>
<evidence type="ECO:0000313" key="6">
    <source>
        <dbReference type="Proteomes" id="UP000001555"/>
    </source>
</evidence>
<keyword evidence="6" id="KW-1185">Reference proteome</keyword>
<dbReference type="InParanoid" id="B7QD33"/>
<dbReference type="MEROPS" id="S01.358"/>
<dbReference type="PROSITE" id="PS00135">
    <property type="entry name" value="TRYPSIN_SER"/>
    <property type="match status" value="1"/>
</dbReference>
<dbReference type="VEuPathDB" id="VectorBase:ISCW012429"/>
<evidence type="ECO:0000313" key="5">
    <source>
        <dbReference type="EnsemblMetazoa" id="ISCW012429-PA"/>
    </source>
</evidence>
<evidence type="ECO:0000256" key="2">
    <source>
        <dbReference type="RuleBase" id="RU363034"/>
    </source>
</evidence>
<dbReference type="InterPro" id="IPR018114">
    <property type="entry name" value="TRYPSIN_HIS"/>
</dbReference>
<dbReference type="PaxDb" id="6945-B7QD33"/>
<dbReference type="PROSITE" id="PS00134">
    <property type="entry name" value="TRYPSIN_HIS"/>
    <property type="match status" value="1"/>
</dbReference>
<dbReference type="VEuPathDB" id="VectorBase:ISCI012429"/>
<reference evidence="4 6" key="1">
    <citation type="submission" date="2008-03" db="EMBL/GenBank/DDBJ databases">
        <title>Annotation of Ixodes scapularis.</title>
        <authorList>
            <consortium name="Ixodes scapularis Genome Project Consortium"/>
            <person name="Caler E."/>
            <person name="Hannick L.I."/>
            <person name="Bidwell S."/>
            <person name="Joardar V."/>
            <person name="Thiagarajan M."/>
            <person name="Amedeo P."/>
            <person name="Galinsky K.J."/>
            <person name="Schobel S."/>
            <person name="Inman J."/>
            <person name="Hostetler J."/>
            <person name="Miller J."/>
            <person name="Hammond M."/>
            <person name="Megy K."/>
            <person name="Lawson D."/>
            <person name="Kodira C."/>
            <person name="Sutton G."/>
            <person name="Meyer J."/>
            <person name="Hill C.A."/>
            <person name="Birren B."/>
            <person name="Nene V."/>
            <person name="Collins F."/>
            <person name="Alarcon-Chaidez F."/>
            <person name="Wikel S."/>
            <person name="Strausberg R."/>
        </authorList>
    </citation>
    <scope>NUCLEOTIDE SEQUENCE [LARGE SCALE GENOMIC DNA]</scope>
    <source>
        <strain evidence="6">Wikel</strain>
        <strain evidence="4">Wikel colony</strain>
    </source>
</reference>
<dbReference type="Proteomes" id="UP000001555">
    <property type="component" value="Unassembled WGS sequence"/>
</dbReference>
<evidence type="ECO:0000256" key="1">
    <source>
        <dbReference type="ARBA" id="ARBA00023157"/>
    </source>
</evidence>
<dbReference type="PANTHER" id="PTHR24252">
    <property type="entry name" value="ACROSIN-RELATED"/>
    <property type="match status" value="1"/>
</dbReference>
<dbReference type="EMBL" id="ABJB010471941">
    <property type="status" value="NOT_ANNOTATED_CDS"/>
    <property type="molecule type" value="Genomic_DNA"/>
</dbReference>
<dbReference type="EMBL" id="DS910933">
    <property type="protein sequence ID" value="EEC16755.1"/>
    <property type="molecule type" value="Genomic_DNA"/>
</dbReference>
<dbReference type="SMART" id="SM00020">
    <property type="entry name" value="Tryp_SPc"/>
    <property type="match status" value="1"/>
</dbReference>
<dbReference type="EMBL" id="ABJB010729442">
    <property type="status" value="NOT_ANNOTATED_CDS"/>
    <property type="molecule type" value="Genomic_DNA"/>
</dbReference>
<dbReference type="EnsemblMetazoa" id="ISCW012429-RA">
    <property type="protein sequence ID" value="ISCW012429-PA"/>
    <property type="gene ID" value="ISCW012429"/>
</dbReference>
<keyword evidence="1" id="KW-1015">Disulfide bond</keyword>
<dbReference type="SUPFAM" id="SSF50494">
    <property type="entry name" value="Trypsin-like serine proteases"/>
    <property type="match status" value="1"/>
</dbReference>
<organism>
    <name type="scientific">Ixodes scapularis</name>
    <name type="common">Black-legged tick</name>
    <name type="synonym">Deer tick</name>
    <dbReference type="NCBI Taxonomy" id="6945"/>
    <lineage>
        <taxon>Eukaryota</taxon>
        <taxon>Metazoa</taxon>
        <taxon>Ecdysozoa</taxon>
        <taxon>Arthropoda</taxon>
        <taxon>Chelicerata</taxon>
        <taxon>Arachnida</taxon>
        <taxon>Acari</taxon>
        <taxon>Parasitiformes</taxon>
        <taxon>Ixodida</taxon>
        <taxon>Ixodoidea</taxon>
        <taxon>Ixodidae</taxon>
        <taxon>Ixodinae</taxon>
        <taxon>Ixodes</taxon>
    </lineage>
</organism>
<dbReference type="FunCoup" id="B7QD33">
    <property type="interactions" value="31"/>
</dbReference>
<dbReference type="InterPro" id="IPR001254">
    <property type="entry name" value="Trypsin_dom"/>
</dbReference>
<dbReference type="Gene3D" id="2.40.10.10">
    <property type="entry name" value="Trypsin-like serine proteases"/>
    <property type="match status" value="1"/>
</dbReference>
<dbReference type="HOGENOM" id="CLU_006842_0_4_1"/>
<dbReference type="VEuPathDB" id="VectorBase:ISCP_032001"/>
<keyword evidence="2 4" id="KW-0378">Hydrolase</keyword>
<name>B7QD33_IXOSC</name>
<dbReference type="EC" id="3.4.21.4" evidence="4"/>
<dbReference type="InterPro" id="IPR043504">
    <property type="entry name" value="Peptidase_S1_PA_chymotrypsin"/>
</dbReference>
<dbReference type="InterPro" id="IPR001314">
    <property type="entry name" value="Peptidase_S1A"/>
</dbReference>
<dbReference type="InterPro" id="IPR033116">
    <property type="entry name" value="TRYPSIN_SER"/>
</dbReference>
<dbReference type="CDD" id="cd00190">
    <property type="entry name" value="Tryp_SPc"/>
    <property type="match status" value="1"/>
</dbReference>
<accession>B7QD33</accession>
<evidence type="ECO:0000313" key="4">
    <source>
        <dbReference type="EMBL" id="EEC16755.1"/>
    </source>
</evidence>
<dbReference type="PANTHER" id="PTHR24252:SF7">
    <property type="entry name" value="HYALIN"/>
    <property type="match status" value="1"/>
</dbReference>
<reference evidence="5" key="2">
    <citation type="submission" date="2020-05" db="UniProtKB">
        <authorList>
            <consortium name="EnsemblMetazoa"/>
        </authorList>
    </citation>
    <scope>IDENTIFICATION</scope>
    <source>
        <strain evidence="5">wikel</strain>
    </source>
</reference>
<protein>
    <submittedName>
        <fullName evidence="4 5">Serine protease, putative</fullName>
        <ecNumber evidence="4">3.4.21.4</ecNumber>
    </submittedName>
</protein>
<dbReference type="OrthoDB" id="93664at2759"/>
<dbReference type="Pfam" id="PF00089">
    <property type="entry name" value="Trypsin"/>
    <property type="match status" value="1"/>
</dbReference>
<proteinExistence type="predicted"/>
<dbReference type="FunFam" id="2.40.10.10:FF:000116">
    <property type="entry name" value="Serine protease P16"/>
    <property type="match status" value="1"/>
</dbReference>
<dbReference type="GO" id="GO:0004252">
    <property type="term" value="F:serine-type endopeptidase activity"/>
    <property type="evidence" value="ECO:0000318"/>
    <property type="project" value="GO_Central"/>
</dbReference>
<dbReference type="STRING" id="6945.B7QD33"/>
<dbReference type="GO" id="GO:0005615">
    <property type="term" value="C:extracellular space"/>
    <property type="evidence" value="ECO:0000318"/>
    <property type="project" value="GO_Central"/>
</dbReference>
<dbReference type="AlphaFoldDB" id="B7QD33"/>
<dbReference type="PROSITE" id="PS50240">
    <property type="entry name" value="TRYPSIN_DOM"/>
    <property type="match status" value="1"/>
</dbReference>
<keyword evidence="2 4" id="KW-0645">Protease</keyword>
<keyword evidence="2" id="KW-0720">Serine protease</keyword>
<dbReference type="InterPro" id="IPR009003">
    <property type="entry name" value="Peptidase_S1_PA"/>
</dbReference>
<dbReference type="GO" id="GO:0006508">
    <property type="term" value="P:proteolysis"/>
    <property type="evidence" value="ECO:0000318"/>
    <property type="project" value="GO_Central"/>
</dbReference>
<dbReference type="PRINTS" id="PR00722">
    <property type="entry name" value="CHYMOTRYPSIN"/>
</dbReference>
<evidence type="ECO:0000259" key="3">
    <source>
        <dbReference type="PROSITE" id="PS50240"/>
    </source>
</evidence>
<gene>
    <name evidence="4" type="ORF">IscW_ISCW012429</name>
</gene>